<keyword evidence="4" id="KW-1185">Reference proteome</keyword>
<dbReference type="InterPro" id="IPR001466">
    <property type="entry name" value="Beta-lactam-related"/>
</dbReference>
<dbReference type="AlphaFoldDB" id="A0A6N8KYZ9"/>
<comment type="caution">
    <text evidence="3">The sequence shown here is derived from an EMBL/GenBank/DDBJ whole genome shotgun (WGS) entry which is preliminary data.</text>
</comment>
<keyword evidence="1" id="KW-1133">Transmembrane helix</keyword>
<evidence type="ECO:0000256" key="1">
    <source>
        <dbReference type="SAM" id="Phobius"/>
    </source>
</evidence>
<dbReference type="InterPro" id="IPR050789">
    <property type="entry name" value="Diverse_Enzym_Activities"/>
</dbReference>
<keyword evidence="1" id="KW-0812">Transmembrane</keyword>
<dbReference type="Pfam" id="PF00144">
    <property type="entry name" value="Beta-lactamase"/>
    <property type="match status" value="1"/>
</dbReference>
<gene>
    <name evidence="3" type="ORF">GQF63_11820</name>
</gene>
<dbReference type="PANTHER" id="PTHR43283:SF7">
    <property type="entry name" value="BETA-LACTAMASE-RELATED DOMAIN-CONTAINING PROTEIN"/>
    <property type="match status" value="1"/>
</dbReference>
<dbReference type="SUPFAM" id="SSF56601">
    <property type="entry name" value="beta-lactamase/transpeptidase-like"/>
    <property type="match status" value="1"/>
</dbReference>
<dbReference type="OrthoDB" id="9773047at2"/>
<dbReference type="RefSeq" id="WP_160369437.1">
    <property type="nucleotide sequence ID" value="NZ_WSQA01000008.1"/>
</dbReference>
<feature type="transmembrane region" description="Helical" evidence="1">
    <location>
        <begin position="7"/>
        <end position="31"/>
    </location>
</feature>
<feature type="domain" description="Beta-lactamase-related" evidence="2">
    <location>
        <begin position="90"/>
        <end position="353"/>
    </location>
</feature>
<keyword evidence="1" id="KW-0472">Membrane</keyword>
<dbReference type="EMBL" id="WSQA01000008">
    <property type="protein sequence ID" value="MVZ62713.1"/>
    <property type="molecule type" value="Genomic_DNA"/>
</dbReference>
<dbReference type="Proteomes" id="UP000435036">
    <property type="component" value="Unassembled WGS sequence"/>
</dbReference>
<name>A0A6N8KYZ9_9SPHI</name>
<organism evidence="3 4">
    <name type="scientific">Sphingobacterium humi</name>
    <dbReference type="NCBI Taxonomy" id="1796905"/>
    <lineage>
        <taxon>Bacteria</taxon>
        <taxon>Pseudomonadati</taxon>
        <taxon>Bacteroidota</taxon>
        <taxon>Sphingobacteriia</taxon>
        <taxon>Sphingobacteriales</taxon>
        <taxon>Sphingobacteriaceae</taxon>
        <taxon>Sphingobacterium</taxon>
    </lineage>
</organism>
<evidence type="ECO:0000313" key="3">
    <source>
        <dbReference type="EMBL" id="MVZ62713.1"/>
    </source>
</evidence>
<dbReference type="GO" id="GO:0016787">
    <property type="term" value="F:hydrolase activity"/>
    <property type="evidence" value="ECO:0007669"/>
    <property type="project" value="UniProtKB-KW"/>
</dbReference>
<protein>
    <submittedName>
        <fullName evidence="3">Serine hydrolase</fullName>
    </submittedName>
</protein>
<accession>A0A6N8KYZ9</accession>
<sequence length="400" mass="45677">MKYFLRFLKWFAAILAVIVIGMYIFGVGYIFKGIYVIYMQGHETAYLDDYRYFDNHEVKTGTSQPWAVSKAYNSVPITDSLKRIHERWGTVAYVIIHQDSVWFEQYYDGYSDSARSNSFSMAKSITAALLGKAIADGQISSIKQKVKELVPEIKGSFAEALTIEDLVSMSSGMQWDESYYNPFSITTRLYFDQDIQGALDALPITKQPGQRFIYQSGDTQLLGIALQRATNSSLSDLLSNHFWQPMGAEHSALWQVDSEKHGIEKAYCCVASNAKDFARFGKLYLNHGRWNGQQLLDSAYVSKSIQPRFADSPQYGYGWWMGNYKEKPYFYMDGHLGQYVIVVPEDDLIVVRLGHSIDKIGRQKPESAFYNFIDQAYQMLGDRINEAKVQPETEVPVLQD</sequence>
<evidence type="ECO:0000313" key="4">
    <source>
        <dbReference type="Proteomes" id="UP000435036"/>
    </source>
</evidence>
<dbReference type="InterPro" id="IPR012338">
    <property type="entry name" value="Beta-lactam/transpept-like"/>
</dbReference>
<keyword evidence="3" id="KW-0378">Hydrolase</keyword>
<reference evidence="3 4" key="1">
    <citation type="submission" date="2019-12" db="EMBL/GenBank/DDBJ databases">
        <authorList>
            <person name="Dong K."/>
        </authorList>
    </citation>
    <scope>NUCLEOTIDE SEQUENCE [LARGE SCALE GENOMIC DNA]</scope>
    <source>
        <strain evidence="3 4">JCM 31225</strain>
    </source>
</reference>
<evidence type="ECO:0000259" key="2">
    <source>
        <dbReference type="Pfam" id="PF00144"/>
    </source>
</evidence>
<dbReference type="Gene3D" id="3.40.710.10">
    <property type="entry name" value="DD-peptidase/beta-lactamase superfamily"/>
    <property type="match status" value="1"/>
</dbReference>
<dbReference type="PANTHER" id="PTHR43283">
    <property type="entry name" value="BETA-LACTAMASE-RELATED"/>
    <property type="match status" value="1"/>
</dbReference>
<proteinExistence type="predicted"/>